<reference evidence="2" key="1">
    <citation type="submission" date="2015-07" db="EMBL/GenBank/DDBJ databases">
        <authorList>
            <person name="Rodrigo-Torres Lidia"/>
            <person name="Arahal R.David."/>
        </authorList>
    </citation>
    <scope>NUCLEOTIDE SEQUENCE [LARGE SCALE GENOMIC DNA]</scope>
    <source>
        <strain evidence="2">CECT 4801</strain>
    </source>
</reference>
<sequence>MWLRSLRLWRCSSQPLIIDMNPSVGIDSNHSLDRCSEIFDTVLSQKYLRVTISGLCELRRLI</sequence>
<keyword evidence="2" id="KW-1185">Reference proteome</keyword>
<evidence type="ECO:0000313" key="2">
    <source>
        <dbReference type="Proteomes" id="UP000048926"/>
    </source>
</evidence>
<dbReference type="EMBL" id="CXST01000004">
    <property type="protein sequence ID" value="CTQ46646.1"/>
    <property type="molecule type" value="Genomic_DNA"/>
</dbReference>
<proteinExistence type="predicted"/>
<dbReference type="AlphaFoldDB" id="A0A0M6Y972"/>
<organism evidence="1 2">
    <name type="scientific">Roseibium aggregatum</name>
    <dbReference type="NCBI Taxonomy" id="187304"/>
    <lineage>
        <taxon>Bacteria</taxon>
        <taxon>Pseudomonadati</taxon>
        <taxon>Pseudomonadota</taxon>
        <taxon>Alphaproteobacteria</taxon>
        <taxon>Hyphomicrobiales</taxon>
        <taxon>Stappiaceae</taxon>
        <taxon>Roseibium</taxon>
    </lineage>
</organism>
<evidence type="ECO:0000313" key="1">
    <source>
        <dbReference type="EMBL" id="CTQ46646.1"/>
    </source>
</evidence>
<protein>
    <submittedName>
        <fullName evidence="1">Uncharacterized protein</fullName>
    </submittedName>
</protein>
<gene>
    <name evidence="1" type="ORF">LAL4801_05105</name>
</gene>
<accession>A0A0M6Y972</accession>
<dbReference type="Proteomes" id="UP000048926">
    <property type="component" value="Unassembled WGS sequence"/>
</dbReference>
<name>A0A0M6Y972_9HYPH</name>